<dbReference type="AlphaFoldDB" id="M3Y9E4"/>
<organism evidence="2">
    <name type="scientific">Mustela putorius furo</name>
    <name type="common">European domestic ferret</name>
    <name type="synonym">Mustela furo</name>
    <dbReference type="NCBI Taxonomy" id="9669"/>
    <lineage>
        <taxon>Eukaryota</taxon>
        <taxon>Metazoa</taxon>
        <taxon>Chordata</taxon>
        <taxon>Craniata</taxon>
        <taxon>Vertebrata</taxon>
        <taxon>Euteleostomi</taxon>
        <taxon>Mammalia</taxon>
        <taxon>Eutheria</taxon>
        <taxon>Laurasiatheria</taxon>
        <taxon>Carnivora</taxon>
        <taxon>Caniformia</taxon>
        <taxon>Musteloidea</taxon>
        <taxon>Mustelidae</taxon>
        <taxon>Mustelinae</taxon>
        <taxon>Mustela</taxon>
    </lineage>
</organism>
<dbReference type="EMBL" id="AEYP01063012">
    <property type="status" value="NOT_ANNOTATED_CDS"/>
    <property type="molecule type" value="Genomic_DNA"/>
</dbReference>
<feature type="compositionally biased region" description="Pro residues" evidence="1">
    <location>
        <begin position="67"/>
        <end position="78"/>
    </location>
</feature>
<name>M3Y9E4_MUSPF</name>
<dbReference type="HOGENOM" id="CLU_1126744_0_0_1"/>
<proteinExistence type="predicted"/>
<accession>M3Y9E4</accession>
<protein>
    <submittedName>
        <fullName evidence="2">Uncharacterized protein</fullName>
    </submittedName>
</protein>
<feature type="region of interest" description="Disordered" evidence="1">
    <location>
        <begin position="1"/>
        <end position="247"/>
    </location>
</feature>
<sequence length="247" mass="25604">TRPLANGQALPGLASGEPGLAHCDARTSPPTALGSSSLQPRGARQRPRPRPAPPPAPRSAGAETATPPSPPTAAPAPRLPRGAPRGAPEPELTQGSPPRFARARLAWTGSGPLSLHGRRRDGARPRSGTSAPGGRRRHHQGCHAETFCPSWGGRDKTSSSRVCQGPAPVQDERVSGALHQGIISPHGDNGFSQHWCHQGCPEGPGALAEHTGPRRLPGGHPEVRKPGGGGDGQCQREELPVPPKQPP</sequence>
<reference evidence="2" key="1">
    <citation type="submission" date="2024-06" db="UniProtKB">
        <authorList>
            <consortium name="Ensembl"/>
        </authorList>
    </citation>
    <scope>IDENTIFICATION</scope>
</reference>
<evidence type="ECO:0000313" key="2">
    <source>
        <dbReference type="Ensembl" id="ENSMPUP00000007951.1"/>
    </source>
</evidence>
<evidence type="ECO:0000256" key="1">
    <source>
        <dbReference type="SAM" id="MobiDB-lite"/>
    </source>
</evidence>
<dbReference type="Ensembl" id="ENSMPUT00000008076.1">
    <property type="protein sequence ID" value="ENSMPUP00000007951.1"/>
    <property type="gene ID" value="ENSMPUG00000008009.1"/>
</dbReference>
<feature type="compositionally biased region" description="Polar residues" evidence="1">
    <location>
        <begin position="28"/>
        <end position="38"/>
    </location>
</feature>
<feature type="compositionally biased region" description="Low complexity" evidence="1">
    <location>
        <begin position="79"/>
        <end position="91"/>
    </location>
</feature>
<dbReference type="InParanoid" id="M3Y9E4"/>